<name>A0A5C1QCB8_9SPIO</name>
<reference evidence="5 6" key="1">
    <citation type="submission" date="2019-02" db="EMBL/GenBank/DDBJ databases">
        <authorList>
            <person name="Fomenkov A."/>
            <person name="Dubinina G."/>
            <person name="Grabovich M."/>
            <person name="Vincze T."/>
            <person name="Roberts R.J."/>
        </authorList>
    </citation>
    <scope>NUCLEOTIDE SEQUENCE [LARGE SCALE GENOMIC DNA]</scope>
    <source>
        <strain evidence="5 6">P</strain>
    </source>
</reference>
<dbReference type="OrthoDB" id="9767116at2"/>
<organism evidence="5 6">
    <name type="scientific">Thiospirochaeta perfilievii</name>
    <dbReference type="NCBI Taxonomy" id="252967"/>
    <lineage>
        <taxon>Bacteria</taxon>
        <taxon>Pseudomonadati</taxon>
        <taxon>Spirochaetota</taxon>
        <taxon>Spirochaetia</taxon>
        <taxon>Spirochaetales</taxon>
        <taxon>Spirochaetaceae</taxon>
        <taxon>Thiospirochaeta</taxon>
    </lineage>
</organism>
<evidence type="ECO:0000313" key="5">
    <source>
        <dbReference type="EMBL" id="QEN04978.1"/>
    </source>
</evidence>
<dbReference type="SMART" id="SM01359">
    <property type="entry name" value="A2M_N_2"/>
    <property type="match status" value="1"/>
</dbReference>
<dbReference type="Pfam" id="PF01835">
    <property type="entry name" value="MG2"/>
    <property type="match status" value="1"/>
</dbReference>
<evidence type="ECO:0000256" key="2">
    <source>
        <dbReference type="SAM" id="SignalP"/>
    </source>
</evidence>
<dbReference type="InterPro" id="IPR041246">
    <property type="entry name" value="Bact_MG10"/>
</dbReference>
<dbReference type="PANTHER" id="PTHR40094">
    <property type="entry name" value="ALPHA-2-MACROGLOBULIN HOMOLOG"/>
    <property type="match status" value="1"/>
</dbReference>
<dbReference type="Pfam" id="PF00207">
    <property type="entry name" value="A2M"/>
    <property type="match status" value="1"/>
</dbReference>
<dbReference type="Pfam" id="PF17973">
    <property type="entry name" value="bMG10"/>
    <property type="match status" value="1"/>
</dbReference>
<evidence type="ECO:0008006" key="7">
    <source>
        <dbReference type="Google" id="ProtNLM"/>
    </source>
</evidence>
<evidence type="ECO:0000259" key="4">
    <source>
        <dbReference type="SMART" id="SM01360"/>
    </source>
</evidence>
<dbReference type="KEGG" id="sper:EW093_09745"/>
<dbReference type="GO" id="GO:0004866">
    <property type="term" value="F:endopeptidase inhibitor activity"/>
    <property type="evidence" value="ECO:0007669"/>
    <property type="project" value="InterPro"/>
</dbReference>
<proteinExistence type="inferred from homology"/>
<dbReference type="InterPro" id="IPR001599">
    <property type="entry name" value="Macroglobln_a2"/>
</dbReference>
<dbReference type="SMART" id="SM01360">
    <property type="entry name" value="A2M"/>
    <property type="match status" value="1"/>
</dbReference>
<feature type="domain" description="Alpha-2-macroglobulin bait region" evidence="3">
    <location>
        <begin position="1047"/>
        <end position="1201"/>
    </location>
</feature>
<feature type="signal peptide" evidence="2">
    <location>
        <begin position="1"/>
        <end position="22"/>
    </location>
</feature>
<dbReference type="InterPro" id="IPR002890">
    <property type="entry name" value="MG2"/>
</dbReference>
<dbReference type="RefSeq" id="WP_149568219.1">
    <property type="nucleotide sequence ID" value="NZ_CP035807.1"/>
</dbReference>
<reference evidence="5 6" key="2">
    <citation type="submission" date="2019-09" db="EMBL/GenBank/DDBJ databases">
        <title>Complete Genome Sequence and Methylome Analysis of free living Spirochaetas.</title>
        <authorList>
            <person name="Leshcheva N."/>
            <person name="Mikheeva N."/>
        </authorList>
    </citation>
    <scope>NUCLEOTIDE SEQUENCE [LARGE SCALE GENOMIC DNA]</scope>
    <source>
        <strain evidence="5 6">P</strain>
    </source>
</reference>
<evidence type="ECO:0000256" key="1">
    <source>
        <dbReference type="ARBA" id="ARBA00010556"/>
    </source>
</evidence>
<keyword evidence="2" id="KW-0732">Signal</keyword>
<dbReference type="Pfam" id="PF11974">
    <property type="entry name" value="bMG3"/>
    <property type="match status" value="1"/>
</dbReference>
<dbReference type="InterPro" id="IPR011625">
    <property type="entry name" value="A2M_N_BRD"/>
</dbReference>
<dbReference type="Proteomes" id="UP000323824">
    <property type="component" value="Chromosome"/>
</dbReference>
<protein>
    <recommendedName>
        <fullName evidence="7">Alpha-2-macroglobulin</fullName>
    </recommendedName>
</protein>
<feature type="domain" description="Alpha-2-macroglobulin" evidence="4">
    <location>
        <begin position="1262"/>
        <end position="1350"/>
    </location>
</feature>
<dbReference type="Pfam" id="PF07703">
    <property type="entry name" value="A2M_BRD"/>
    <property type="match status" value="1"/>
</dbReference>
<comment type="similarity">
    <text evidence="1">Belongs to the protease inhibitor I39 (alpha-2-macroglobulin) family. Bacterial alpha-2-macroglobulin subfamily.</text>
</comment>
<feature type="chain" id="PRO_5022990471" description="Alpha-2-macroglobulin" evidence="2">
    <location>
        <begin position="23"/>
        <end position="1962"/>
    </location>
</feature>
<dbReference type="EMBL" id="CP035807">
    <property type="protein sequence ID" value="QEN04978.1"/>
    <property type="molecule type" value="Genomic_DNA"/>
</dbReference>
<dbReference type="InterPro" id="IPR021868">
    <property type="entry name" value="Alpha_2_Macroglob_MG3"/>
</dbReference>
<dbReference type="Gene3D" id="2.60.40.1930">
    <property type="match status" value="1"/>
</dbReference>
<sequence length="1962" mass="220588">MKKIIKLSIFLLILMFSCSKDSSDTVVKQEEVVKNVVESSSNLVEPVKEQESEVVPLVPVDMEVFNQNIIKTEASEGALLEDSIDYSSTTVNYYNPGEHDNSSFQIADDGKPLEIVDFGPTGKLPEEMQKPSVYVLFSKPMVPLSKLGEPITSFDNFVIEPALEGVYRWYGTNLLSFEASKPILADSDGYSKEYRVVVKKDIKSLTGQTLGKDFEYSFYPKEVEMVNLIIPVNDTDVLGRLSNVPYDLAHKAIVRFNMPVDLDYIKNGLDVKVKGNSVDFSISRTLDKGNRGDRSIVIEIPNSVKFTNNNPVMITLKEGAVPRKGTPQKTESQSKVYETLDKFTFYGSSTYSYATPSLPKGNRYPLYISFNQIIDKEQDIKSLIKTSLDVDLDEKVFIYGSTIHITNLPLESGDSYSVTIKEGLKDIYGQELTGGERVLNEVVPEATSYIRFPDKSYGSSDPARVGYLESQFDPGIIIQHQNLDSLSYGVEAVDSIINSKTTTNMSAVDLSVSKKNYSNFEYIDLKSFVNGMGNGSVLFNGEGTYHWYNDREITRKDQLLVQMTDIGITVRFGYNMILVWANSLSNGAPIIGADVTLYNRNKTITKTAKSDKNGLTVFNLGPNEYAKSYYNYRDVSFWVNVDSGEDKASLEVFDNLTPWRHGVSGRDPENAEESLDRMLLFSDRQLYKPGEELSFRGIHWRQRLGEFTPYEGEYSIYLTSRGYKSQVIYKTTGKTTKSGGSFGSFKLPEDIKPGKYSLIYRVGNNRGSAEIQIANFRRLNFFVTSQIPDRTFYYGDTISIPVKAGYLAGGVMPGASYSYYWTRKMINFTPPGKRWDSYIFGINSYSGEKNLEQGEGRLSGSGEAQIKEEALGHESQVGTYRYVLETTVTDIDNQQVSNTASVVVHPSSFYIGAKLGDDSSSYWSSFIKAKEDTPLRIVLVTPEGEIYKKSSDIDIELYKISWKSSYQQGVYDRVNVSYRKSEELVGTYKTKSDSKGLASIDINPETSGSYIAKIKSADDNGRAVQSDLRFYSYGGGWYYWGGDSDTISLVPDKDLYFVNDSAKIMVQSPLKEGKYLLTVEREGIIEKSIINLDEDTTMVEIPIEESYVPRVYVALTSFTNREEAPENYFAPDLGKPKNLFGVTSLDVSPITRTLDIDVAASKASYRPGEDAEVYIKVSKDGKPVANTELVYLAVDRGVVDLVNYHVPNPLKYFYNPYNFPLYTSGDDLRNYLMDPVSYDISNLQGGDGSTKMEKREDFNPLAAFEPYIKTDANGIAKVNFKLPDTLTTYRTTVIALEGNRVGYSENEILVKNPINVRSAFPRRLRLRDTGVGYVILQNNTDSDQSVTVSLDSESITFPGESLKSVVVPAFSLYKVPFLMVPQDEGKHKINTTIKSDVLNEVIIEPINVEKPLIKETFATTGKVEDGASEEGILIPEDIADNYGAYDISMYASRFGMIKGPINSLKTFNRTLFERLYYYMPDAVLGKKLSQLDITYDPSSVDSVLSTLKRIQTPSGWLKYYTRQTEQDIYLDIISLMFIINAQDTKRSIPNGLKDGLANALLNSLNKDRVNSSTVSFASYILNQAGVNVTTLVDKLLKEEESIGLTALGYLSSTLKDMGRDEDSLTTWKLAKKFVRPGTRTIDINEPYETRWYFDSEIRQISSLILAGLKLDENSDMMQRYVTTLRDRLNARMWKSNTDYLWSLIAIKAIAENDQIDSLDMNVALTLDGNIVEQKGINNLADSTLDVTLPLFESPLKEMERGKLFPIRIEKSGTGNIYYSAQINYALPSEVTLPRDEGIGLFLHYENLDGEVVKPKDVIVGTTYRVRTVISSSKRREYLTLDIPVPSGIEIIDPSFATTSAYKPEGGVDSEVWTRETSYGDETQFKSEGYWGYWWYWKNEPDQEIYDNHLTYTWDTFYEGKREITFLVRATNPGIFPTPSAQASLLFEPEVFGRTGGSLFVIK</sequence>
<evidence type="ECO:0000313" key="6">
    <source>
        <dbReference type="Proteomes" id="UP000323824"/>
    </source>
</evidence>
<dbReference type="PROSITE" id="PS51257">
    <property type="entry name" value="PROKAR_LIPOPROTEIN"/>
    <property type="match status" value="1"/>
</dbReference>
<evidence type="ECO:0000259" key="3">
    <source>
        <dbReference type="SMART" id="SM01359"/>
    </source>
</evidence>
<accession>A0A5C1QCB8</accession>
<dbReference type="PANTHER" id="PTHR40094:SF1">
    <property type="entry name" value="UBIQUITIN DOMAIN-CONTAINING PROTEIN"/>
    <property type="match status" value="1"/>
</dbReference>
<dbReference type="InterPro" id="IPR051802">
    <property type="entry name" value="YfhM-like"/>
</dbReference>
<gene>
    <name evidence="5" type="ORF">EW093_09745</name>
</gene>
<keyword evidence="6" id="KW-1185">Reference proteome</keyword>